<feature type="compositionally biased region" description="Low complexity" evidence="2">
    <location>
        <begin position="51"/>
        <end position="67"/>
    </location>
</feature>
<gene>
    <name evidence="4" type="ORF">LY89DRAFT_691301</name>
</gene>
<evidence type="ECO:0000256" key="1">
    <source>
        <dbReference type="SAM" id="Coils"/>
    </source>
</evidence>
<evidence type="ECO:0000313" key="4">
    <source>
        <dbReference type="EMBL" id="KUJ07983.1"/>
    </source>
</evidence>
<evidence type="ECO:0000313" key="5">
    <source>
        <dbReference type="Proteomes" id="UP000070700"/>
    </source>
</evidence>
<protein>
    <submittedName>
        <fullName evidence="4">Uncharacterized protein</fullName>
    </submittedName>
</protein>
<keyword evidence="3" id="KW-0472">Membrane</keyword>
<keyword evidence="1" id="KW-0175">Coiled coil</keyword>
<dbReference type="GeneID" id="28826002"/>
<keyword evidence="3" id="KW-0812">Transmembrane</keyword>
<evidence type="ECO:0000256" key="2">
    <source>
        <dbReference type="SAM" id="MobiDB-lite"/>
    </source>
</evidence>
<name>A0A132B6X0_MOLSC</name>
<feature type="compositionally biased region" description="Basic and acidic residues" evidence="2">
    <location>
        <begin position="8"/>
        <end position="27"/>
    </location>
</feature>
<dbReference type="InParanoid" id="A0A132B6X0"/>
<feature type="region of interest" description="Disordered" evidence="2">
    <location>
        <begin position="1"/>
        <end position="79"/>
    </location>
</feature>
<dbReference type="Proteomes" id="UP000070700">
    <property type="component" value="Unassembled WGS sequence"/>
</dbReference>
<feature type="transmembrane region" description="Helical" evidence="3">
    <location>
        <begin position="281"/>
        <end position="299"/>
    </location>
</feature>
<keyword evidence="3" id="KW-1133">Transmembrane helix</keyword>
<dbReference type="RefSeq" id="XP_018062338.1">
    <property type="nucleotide sequence ID" value="XM_018216276.1"/>
</dbReference>
<keyword evidence="5" id="KW-1185">Reference proteome</keyword>
<dbReference type="EMBL" id="KQ947437">
    <property type="protein sequence ID" value="KUJ07983.1"/>
    <property type="molecule type" value="Genomic_DNA"/>
</dbReference>
<proteinExistence type="predicted"/>
<organism evidence="4 5">
    <name type="scientific">Mollisia scopiformis</name>
    <name type="common">Conifer needle endophyte fungus</name>
    <name type="synonym">Phialocephala scopiformis</name>
    <dbReference type="NCBI Taxonomy" id="149040"/>
    <lineage>
        <taxon>Eukaryota</taxon>
        <taxon>Fungi</taxon>
        <taxon>Dikarya</taxon>
        <taxon>Ascomycota</taxon>
        <taxon>Pezizomycotina</taxon>
        <taxon>Leotiomycetes</taxon>
        <taxon>Helotiales</taxon>
        <taxon>Mollisiaceae</taxon>
        <taxon>Mollisia</taxon>
    </lineage>
</organism>
<reference evidence="4 5" key="1">
    <citation type="submission" date="2015-10" db="EMBL/GenBank/DDBJ databases">
        <title>Full genome of DAOMC 229536 Phialocephala scopiformis, a fungal endophyte of spruce producing the potent anti-insectan compound rugulosin.</title>
        <authorList>
            <consortium name="DOE Joint Genome Institute"/>
            <person name="Walker A.K."/>
            <person name="Frasz S.L."/>
            <person name="Seifert K.A."/>
            <person name="Miller J.D."/>
            <person name="Mondo S.J."/>
            <person name="Labutti K."/>
            <person name="Lipzen A."/>
            <person name="Dockter R."/>
            <person name="Kennedy M."/>
            <person name="Grigoriev I.V."/>
            <person name="Spatafora J.W."/>
        </authorList>
    </citation>
    <scope>NUCLEOTIDE SEQUENCE [LARGE SCALE GENOMIC DNA]</scope>
    <source>
        <strain evidence="4 5">CBS 120377</strain>
    </source>
</reference>
<evidence type="ECO:0000256" key="3">
    <source>
        <dbReference type="SAM" id="Phobius"/>
    </source>
</evidence>
<dbReference type="STRING" id="149040.A0A132B6X0"/>
<dbReference type="OrthoDB" id="3439035at2759"/>
<dbReference type="KEGG" id="psco:LY89DRAFT_691301"/>
<accession>A0A132B6X0</accession>
<feature type="coiled-coil region" evidence="1">
    <location>
        <begin position="113"/>
        <end position="182"/>
    </location>
</feature>
<dbReference type="AlphaFoldDB" id="A0A132B6X0"/>
<sequence length="351" mass="38795">MPGILQKPSRENVRYLDTDRPPRDLLRIWKTTSTPVHPGAVSMSDSSRPTSSGNDDSSGSDSPRPSNVRTYQRVDFSQPYDVAESRARRQAGRNAQGLVAETRSDIRRKKFGLTEAMMKIEELEKDVENMDKNFGKVDEMQETLRKLSKVLPTAEQSHAHKLNCTLESIHDAKEGIERLEEKVSAVPDIPAVPIVPTVSSIAAIPVVPTVPDIPAVPVAPTVPDIPAAPIVPTVSNIPADSVISTVSNIPAVPNVPQSQEKPAIKFNVELGFNLNAPSWKAVWSFMFLLFMLFMGWLLLEAAMCGAYCKPKYSSTGHFKVSDPLFPNALPTKLDEWTGERVSRAWRAFWNP</sequence>